<name>A0ABR9W109_9MICO</name>
<sequence>MDTIILILFGLTIAAALVVTLVTVLRSRRSGGWGGSDQAERTPQQKERDSRTMMIWGCLALAVPAVLVLAYTLTR</sequence>
<dbReference type="EMBL" id="JADEYR010000007">
    <property type="protein sequence ID" value="MBE9404138.1"/>
    <property type="molecule type" value="Genomic_DNA"/>
</dbReference>
<feature type="transmembrane region" description="Helical" evidence="2">
    <location>
        <begin position="6"/>
        <end position="25"/>
    </location>
</feature>
<dbReference type="Proteomes" id="UP000644727">
    <property type="component" value="Unassembled WGS sequence"/>
</dbReference>
<evidence type="ECO:0000256" key="1">
    <source>
        <dbReference type="SAM" id="MobiDB-lite"/>
    </source>
</evidence>
<keyword evidence="2" id="KW-0812">Transmembrane</keyword>
<keyword evidence="2" id="KW-0472">Membrane</keyword>
<evidence type="ECO:0000313" key="3">
    <source>
        <dbReference type="EMBL" id="MBE9404138.1"/>
    </source>
</evidence>
<accession>A0ABR9W109</accession>
<feature type="compositionally biased region" description="Basic and acidic residues" evidence="1">
    <location>
        <begin position="38"/>
        <end position="49"/>
    </location>
</feature>
<evidence type="ECO:0000313" key="4">
    <source>
        <dbReference type="Proteomes" id="UP000644727"/>
    </source>
</evidence>
<evidence type="ECO:0000256" key="2">
    <source>
        <dbReference type="SAM" id="Phobius"/>
    </source>
</evidence>
<feature type="transmembrane region" description="Helical" evidence="2">
    <location>
        <begin position="53"/>
        <end position="73"/>
    </location>
</feature>
<keyword evidence="2" id="KW-1133">Transmembrane helix</keyword>
<feature type="region of interest" description="Disordered" evidence="1">
    <location>
        <begin position="29"/>
        <end position="49"/>
    </location>
</feature>
<organism evidence="3 4">
    <name type="scientific">Brachybacterium epidermidis</name>
    <dbReference type="NCBI Taxonomy" id="2781983"/>
    <lineage>
        <taxon>Bacteria</taxon>
        <taxon>Bacillati</taxon>
        <taxon>Actinomycetota</taxon>
        <taxon>Actinomycetes</taxon>
        <taxon>Micrococcales</taxon>
        <taxon>Dermabacteraceae</taxon>
        <taxon>Brachybacterium</taxon>
    </lineage>
</organism>
<keyword evidence="4" id="KW-1185">Reference proteome</keyword>
<dbReference type="RefSeq" id="WP_193865890.1">
    <property type="nucleotide sequence ID" value="NZ_JADEYR010000007.1"/>
</dbReference>
<reference evidence="3 4" key="1">
    <citation type="submission" date="2020-10" db="EMBL/GenBank/DDBJ databases">
        <title>Draft genome and description of Brachybacterium epidermidis sp nov.</title>
        <authorList>
            <person name="Boxberger M."/>
            <person name="La Scola B."/>
        </authorList>
    </citation>
    <scope>NUCLEOTIDE SEQUENCE [LARGE SCALE GENOMIC DNA]</scope>
    <source>
        <strain evidence="3 4">Marseille-Q2903</strain>
    </source>
</reference>
<protein>
    <submittedName>
        <fullName evidence="3">Uncharacterized protein</fullName>
    </submittedName>
</protein>
<comment type="caution">
    <text evidence="3">The sequence shown here is derived from an EMBL/GenBank/DDBJ whole genome shotgun (WGS) entry which is preliminary data.</text>
</comment>
<gene>
    <name evidence="3" type="ORF">IOE58_08035</name>
</gene>
<proteinExistence type="predicted"/>